<dbReference type="AlphaFoldDB" id="A0A8J7IEM7"/>
<gene>
    <name evidence="3" type="ORF">I8752_34895</name>
</gene>
<accession>A0A8J7IEM7</accession>
<comment type="caution">
    <text evidence="3">The sequence shown here is derived from an EMBL/GenBank/DDBJ whole genome shotgun (WGS) entry which is preliminary data.</text>
</comment>
<evidence type="ECO:0000313" key="4">
    <source>
        <dbReference type="Proteomes" id="UP000662314"/>
    </source>
</evidence>
<dbReference type="InterPro" id="IPR021104">
    <property type="entry name" value="KfrA_DNA-bd_N"/>
</dbReference>
<organism evidence="3 4">
    <name type="scientific">Dendronalium phyllosphericum CENA369</name>
    <dbReference type="NCBI Taxonomy" id="1725256"/>
    <lineage>
        <taxon>Bacteria</taxon>
        <taxon>Bacillati</taxon>
        <taxon>Cyanobacteriota</taxon>
        <taxon>Cyanophyceae</taxon>
        <taxon>Nostocales</taxon>
        <taxon>Nostocaceae</taxon>
        <taxon>Dendronalium</taxon>
        <taxon>Dendronalium phyllosphericum</taxon>
    </lineage>
</organism>
<keyword evidence="3" id="KW-0238">DNA-binding</keyword>
<dbReference type="Proteomes" id="UP000662314">
    <property type="component" value="Unassembled WGS sequence"/>
</dbReference>
<dbReference type="Pfam" id="PF11740">
    <property type="entry name" value="KfrA_N"/>
    <property type="match status" value="1"/>
</dbReference>
<feature type="domain" description="KfrA N-terminal DNA-binding" evidence="2">
    <location>
        <begin position="8"/>
        <end position="123"/>
    </location>
</feature>
<proteinExistence type="predicted"/>
<name>A0A8J7IEM7_9NOST</name>
<reference evidence="3 4" key="1">
    <citation type="journal article" date="2021" name="Int. J. Syst. Evol. Microbiol.">
        <title>Amazonocrinis nigriterrae gen. nov., sp. nov., Atlanticothrix silvestris gen. nov., sp. nov. and Dendronalium phyllosphericum gen. nov., sp. nov., nostocacean cyanobacteria from Brazilian environments.</title>
        <authorList>
            <person name="Alvarenga D.O."/>
            <person name="Andreote A.P.D."/>
            <person name="Branco L.H.Z."/>
            <person name="Delbaje E."/>
            <person name="Cruz R.B."/>
            <person name="Varani A.M."/>
            <person name="Fiore M.F."/>
        </authorList>
    </citation>
    <scope>NUCLEOTIDE SEQUENCE [LARGE SCALE GENOMIC DNA]</scope>
    <source>
        <strain evidence="3 4">CENA369</strain>
    </source>
</reference>
<feature type="coiled-coil region" evidence="1">
    <location>
        <begin position="90"/>
        <end position="141"/>
    </location>
</feature>
<sequence>MSSKGIATREKVFAAADELFAKGILVTQEKIRKEIGGGSHSTIGKYIREWKAQEDDDIPVKSYPMPDKIKKMYEEMNEAHWNTFCSKYELITDDEKIAELEQENETLREKLEIARQDSIRLEQLEKIRKEENERYEKLVRQQREDAVEIQHLKNHIDSLISP</sequence>
<keyword evidence="4" id="KW-1185">Reference proteome</keyword>
<evidence type="ECO:0000259" key="2">
    <source>
        <dbReference type="Pfam" id="PF11740"/>
    </source>
</evidence>
<protein>
    <submittedName>
        <fullName evidence="3">DNA-binding protein</fullName>
    </submittedName>
</protein>
<evidence type="ECO:0000313" key="3">
    <source>
        <dbReference type="EMBL" id="MBH8578043.1"/>
    </source>
</evidence>
<dbReference type="RefSeq" id="WP_214436715.1">
    <property type="nucleotide sequence ID" value="NZ_CAWPUQ010000251.1"/>
</dbReference>
<dbReference type="EMBL" id="JAECZA010000312">
    <property type="protein sequence ID" value="MBH8578043.1"/>
    <property type="molecule type" value="Genomic_DNA"/>
</dbReference>
<evidence type="ECO:0000256" key="1">
    <source>
        <dbReference type="SAM" id="Coils"/>
    </source>
</evidence>
<dbReference type="GO" id="GO:0003677">
    <property type="term" value="F:DNA binding"/>
    <property type="evidence" value="ECO:0007669"/>
    <property type="project" value="UniProtKB-KW"/>
</dbReference>
<keyword evidence="1" id="KW-0175">Coiled coil</keyword>